<dbReference type="Gene3D" id="2.60.120.40">
    <property type="match status" value="1"/>
</dbReference>
<evidence type="ECO:0000313" key="6">
    <source>
        <dbReference type="Proteomes" id="UP000265140"/>
    </source>
</evidence>
<dbReference type="InterPro" id="IPR050822">
    <property type="entry name" value="Cerebellin_Synaptic_Org"/>
</dbReference>
<evidence type="ECO:0000313" key="5">
    <source>
        <dbReference type="Ensembl" id="ENSELUP00000089761.1"/>
    </source>
</evidence>
<dbReference type="PANTHER" id="PTHR22923:SF102">
    <property type="entry name" value="CEREBELLIN 13-RELATED"/>
    <property type="match status" value="1"/>
</dbReference>
<name>A0AAY5KM10_ESOLU</name>
<dbReference type="InterPro" id="IPR001073">
    <property type="entry name" value="C1q_dom"/>
</dbReference>
<dbReference type="Ensembl" id="ENSELUT00000087961.1">
    <property type="protein sequence ID" value="ENSELUP00000089761.1"/>
    <property type="gene ID" value="ENSELUG00000044908.1"/>
</dbReference>
<reference evidence="5 6" key="1">
    <citation type="submission" date="2020-02" db="EMBL/GenBank/DDBJ databases">
        <title>Esox lucius (northern pike) genome, fEsoLuc1, primary haplotype.</title>
        <authorList>
            <person name="Myers G."/>
            <person name="Karagic N."/>
            <person name="Meyer A."/>
            <person name="Pippel M."/>
            <person name="Reichard M."/>
            <person name="Winkler S."/>
            <person name="Tracey A."/>
            <person name="Sims Y."/>
            <person name="Howe K."/>
            <person name="Rhie A."/>
            <person name="Formenti G."/>
            <person name="Durbin R."/>
            <person name="Fedrigo O."/>
            <person name="Jarvis E.D."/>
        </authorList>
    </citation>
    <scope>NUCLEOTIDE SEQUENCE [LARGE SCALE GENOMIC DNA]</scope>
</reference>
<proteinExistence type="predicted"/>
<dbReference type="InterPro" id="IPR008983">
    <property type="entry name" value="Tumour_necrosis_fac-like_dom"/>
</dbReference>
<sequence length="205" mass="22731">PLFVWARPALSTKRTCSCGSLCTAVIEAKMTSRMCHEDQECLCSLKTTVEEHSSALKELRATVEELKKENQARPKVAFSAALSESKGPFDTDIILVYKHVITNIGNAYSPSTGIFKAPVSGTYYFRFTAFSYTNNHRRVSLYKGGQLVVTVTDVQSGQDGEDSGSNGATLQLEKGEEVYTQLKAQHHVYDDYAHHTTFTGFLIFL</sequence>
<reference evidence="5" key="2">
    <citation type="submission" date="2025-08" db="UniProtKB">
        <authorList>
            <consortium name="Ensembl"/>
        </authorList>
    </citation>
    <scope>IDENTIFICATION</scope>
</reference>
<dbReference type="AlphaFoldDB" id="A0AAY5KM10"/>
<dbReference type="PROSITE" id="PS50871">
    <property type="entry name" value="C1Q"/>
    <property type="match status" value="1"/>
</dbReference>
<comment type="subcellular location">
    <subcellularLocation>
        <location evidence="1">Secreted</location>
    </subcellularLocation>
</comment>
<organism evidence="5 6">
    <name type="scientific">Esox lucius</name>
    <name type="common">Northern pike</name>
    <dbReference type="NCBI Taxonomy" id="8010"/>
    <lineage>
        <taxon>Eukaryota</taxon>
        <taxon>Metazoa</taxon>
        <taxon>Chordata</taxon>
        <taxon>Craniata</taxon>
        <taxon>Vertebrata</taxon>
        <taxon>Euteleostomi</taxon>
        <taxon>Actinopterygii</taxon>
        <taxon>Neopterygii</taxon>
        <taxon>Teleostei</taxon>
        <taxon>Protacanthopterygii</taxon>
        <taxon>Esociformes</taxon>
        <taxon>Esocidae</taxon>
        <taxon>Esox</taxon>
    </lineage>
</organism>
<evidence type="ECO:0000256" key="3">
    <source>
        <dbReference type="ARBA" id="ARBA00022729"/>
    </source>
</evidence>
<dbReference type="Pfam" id="PF00386">
    <property type="entry name" value="C1q"/>
    <property type="match status" value="1"/>
</dbReference>
<evidence type="ECO:0000259" key="4">
    <source>
        <dbReference type="PROSITE" id="PS50871"/>
    </source>
</evidence>
<keyword evidence="6" id="KW-1185">Reference proteome</keyword>
<evidence type="ECO:0000256" key="1">
    <source>
        <dbReference type="ARBA" id="ARBA00004613"/>
    </source>
</evidence>
<dbReference type="SMART" id="SM00110">
    <property type="entry name" value="C1Q"/>
    <property type="match status" value="1"/>
</dbReference>
<reference evidence="5" key="3">
    <citation type="submission" date="2025-09" db="UniProtKB">
        <authorList>
            <consortium name="Ensembl"/>
        </authorList>
    </citation>
    <scope>IDENTIFICATION</scope>
</reference>
<keyword evidence="3" id="KW-0732">Signal</keyword>
<dbReference type="GeneTree" id="ENSGT00940000163520"/>
<dbReference type="PANTHER" id="PTHR22923">
    <property type="entry name" value="CEREBELLIN-RELATED"/>
    <property type="match status" value="1"/>
</dbReference>
<dbReference type="Proteomes" id="UP000265140">
    <property type="component" value="Chromosome 23"/>
</dbReference>
<keyword evidence="2" id="KW-0964">Secreted</keyword>
<feature type="domain" description="C1q" evidence="4">
    <location>
        <begin position="71"/>
        <end position="205"/>
    </location>
</feature>
<dbReference type="SUPFAM" id="SSF49842">
    <property type="entry name" value="TNF-like"/>
    <property type="match status" value="1"/>
</dbReference>
<protein>
    <recommendedName>
        <fullName evidence="4">C1q domain-containing protein</fullName>
    </recommendedName>
</protein>
<evidence type="ECO:0000256" key="2">
    <source>
        <dbReference type="ARBA" id="ARBA00022525"/>
    </source>
</evidence>
<dbReference type="PRINTS" id="PR00007">
    <property type="entry name" value="COMPLEMNTC1Q"/>
</dbReference>
<accession>A0AAY5KM10</accession>
<dbReference type="GO" id="GO:0005576">
    <property type="term" value="C:extracellular region"/>
    <property type="evidence" value="ECO:0007669"/>
    <property type="project" value="UniProtKB-SubCell"/>
</dbReference>